<dbReference type="Proteomes" id="UP000886653">
    <property type="component" value="Unassembled WGS sequence"/>
</dbReference>
<evidence type="ECO:0000313" key="1">
    <source>
        <dbReference type="EMBL" id="KAG0150482.1"/>
    </source>
</evidence>
<dbReference type="AlphaFoldDB" id="A0A9P6NUA0"/>
<proteinExistence type="predicted"/>
<dbReference type="EMBL" id="MU167219">
    <property type="protein sequence ID" value="KAG0150482.1"/>
    <property type="molecule type" value="Genomic_DNA"/>
</dbReference>
<comment type="caution">
    <text evidence="1">The sequence shown here is derived from an EMBL/GenBank/DDBJ whole genome shotgun (WGS) entry which is preliminary data.</text>
</comment>
<protein>
    <submittedName>
        <fullName evidence="1">Uncharacterized protein</fullName>
    </submittedName>
</protein>
<accession>A0A9P6NUA0</accession>
<reference evidence="1" key="1">
    <citation type="submission" date="2013-11" db="EMBL/GenBank/DDBJ databases">
        <title>Genome sequence of the fusiform rust pathogen reveals effectors for host alternation and coevolution with pine.</title>
        <authorList>
            <consortium name="DOE Joint Genome Institute"/>
            <person name="Smith K."/>
            <person name="Pendleton A."/>
            <person name="Kubisiak T."/>
            <person name="Anderson C."/>
            <person name="Salamov A."/>
            <person name="Aerts A."/>
            <person name="Riley R."/>
            <person name="Clum A."/>
            <person name="Lindquist E."/>
            <person name="Ence D."/>
            <person name="Campbell M."/>
            <person name="Kronenberg Z."/>
            <person name="Feau N."/>
            <person name="Dhillon B."/>
            <person name="Hamelin R."/>
            <person name="Burleigh J."/>
            <person name="Smith J."/>
            <person name="Yandell M."/>
            <person name="Nelson C."/>
            <person name="Grigoriev I."/>
            <person name="Davis J."/>
        </authorList>
    </citation>
    <scope>NUCLEOTIDE SEQUENCE</scope>
    <source>
        <strain evidence="1">G11</strain>
    </source>
</reference>
<name>A0A9P6NUA0_9BASI</name>
<organism evidence="1 2">
    <name type="scientific">Cronartium quercuum f. sp. fusiforme G11</name>
    <dbReference type="NCBI Taxonomy" id="708437"/>
    <lineage>
        <taxon>Eukaryota</taxon>
        <taxon>Fungi</taxon>
        <taxon>Dikarya</taxon>
        <taxon>Basidiomycota</taxon>
        <taxon>Pucciniomycotina</taxon>
        <taxon>Pucciniomycetes</taxon>
        <taxon>Pucciniales</taxon>
        <taxon>Coleosporiaceae</taxon>
        <taxon>Cronartium</taxon>
    </lineage>
</organism>
<gene>
    <name evidence="1" type="ORF">CROQUDRAFT_130668</name>
</gene>
<sequence length="183" mass="20376">MCALQQWTGKYSVPAPEKEECKKETTQIRISDQNYNDFPHPLGVKVLQPFATPISKINIDKILHSIGISPMAPNNCVIYKKDGGRKQYAKVIQLYWFDNGMGGIQEAALVEPITDVFAMALDCPSKNFHYYNHLMGSIIGQIDTMSPLFIDPVDIITNAAYRILPAHMFGLAGGGIILKPIQH</sequence>
<keyword evidence="2" id="KW-1185">Reference proteome</keyword>
<evidence type="ECO:0000313" key="2">
    <source>
        <dbReference type="Proteomes" id="UP000886653"/>
    </source>
</evidence>